<dbReference type="Gene3D" id="3.80.10.10">
    <property type="entry name" value="Ribonuclease Inhibitor"/>
    <property type="match status" value="1"/>
</dbReference>
<dbReference type="EMBL" id="JAGYWB010000001">
    <property type="protein sequence ID" value="KAI0531229.1"/>
    <property type="molecule type" value="Genomic_DNA"/>
</dbReference>
<keyword evidence="2" id="KW-0433">Leucine-rich repeat</keyword>
<reference evidence="9" key="1">
    <citation type="journal article" date="2022" name="Front. Genet.">
        <title>Chromosome-Scale Assembly of the Dendrobium nobile Genome Provides Insights Into the Molecular Mechanism of the Biosynthesis of the Medicinal Active Ingredient of Dendrobium.</title>
        <authorList>
            <person name="Xu Q."/>
            <person name="Niu S.-C."/>
            <person name="Li K.-L."/>
            <person name="Zheng P.-J."/>
            <person name="Zhang X.-J."/>
            <person name="Jia Y."/>
            <person name="Liu Y."/>
            <person name="Niu Y.-X."/>
            <person name="Yu L.-H."/>
            <person name="Chen D.-F."/>
            <person name="Zhang G.-Q."/>
        </authorList>
    </citation>
    <scope>NUCLEOTIDE SEQUENCE</scope>
    <source>
        <tissue evidence="9">Leaf</tissue>
    </source>
</reference>
<dbReference type="InterPro" id="IPR032675">
    <property type="entry name" value="LRR_dom_sf"/>
</dbReference>
<comment type="subcellular location">
    <subcellularLocation>
        <location evidence="1">Membrane</location>
        <topology evidence="1">Single-pass type I membrane protein</topology>
    </subcellularLocation>
</comment>
<evidence type="ECO:0000313" key="9">
    <source>
        <dbReference type="EMBL" id="KAI0531229.1"/>
    </source>
</evidence>
<dbReference type="InterPro" id="IPR046956">
    <property type="entry name" value="RLP23-like"/>
</dbReference>
<keyword evidence="10" id="KW-1185">Reference proteome</keyword>
<dbReference type="Proteomes" id="UP000829196">
    <property type="component" value="Unassembled WGS sequence"/>
</dbReference>
<keyword evidence="4" id="KW-0732">Signal</keyword>
<gene>
    <name evidence="9" type="ORF">KFK09_000782</name>
</gene>
<evidence type="ECO:0000256" key="3">
    <source>
        <dbReference type="ARBA" id="ARBA00022692"/>
    </source>
</evidence>
<dbReference type="AlphaFoldDB" id="A0A8T3CEV9"/>
<dbReference type="SUPFAM" id="SSF52058">
    <property type="entry name" value="L domain-like"/>
    <property type="match status" value="1"/>
</dbReference>
<comment type="caution">
    <text evidence="9">The sequence shown here is derived from an EMBL/GenBank/DDBJ whole genome shotgun (WGS) entry which is preliminary data.</text>
</comment>
<organism evidence="9 10">
    <name type="scientific">Dendrobium nobile</name>
    <name type="common">Orchid</name>
    <dbReference type="NCBI Taxonomy" id="94219"/>
    <lineage>
        <taxon>Eukaryota</taxon>
        <taxon>Viridiplantae</taxon>
        <taxon>Streptophyta</taxon>
        <taxon>Embryophyta</taxon>
        <taxon>Tracheophyta</taxon>
        <taxon>Spermatophyta</taxon>
        <taxon>Magnoliopsida</taxon>
        <taxon>Liliopsida</taxon>
        <taxon>Asparagales</taxon>
        <taxon>Orchidaceae</taxon>
        <taxon>Epidendroideae</taxon>
        <taxon>Malaxideae</taxon>
        <taxon>Dendrobiinae</taxon>
        <taxon>Dendrobium</taxon>
    </lineage>
</organism>
<sequence>MFNLLKVVYLQALKIRGNQLYGAIPNVISSQCGLYILDLRDNQLYESIPRSLSNCQSLEIRDLENNNLKDTFPYWLGNMSSLRVLVLSSNKFHGKVGPFEGILERNYAFSMLHVLGISFNNFSGKLCAECFNNFESMMIDKTDNAHDVTLFLENQYYNLDLLTIMNKGLPMTISMYHYFNRFFQQFI</sequence>
<dbReference type="InterPro" id="IPR001611">
    <property type="entry name" value="Leu-rich_rpt"/>
</dbReference>
<evidence type="ECO:0000256" key="6">
    <source>
        <dbReference type="ARBA" id="ARBA00022989"/>
    </source>
</evidence>
<evidence type="ECO:0000256" key="7">
    <source>
        <dbReference type="ARBA" id="ARBA00023136"/>
    </source>
</evidence>
<evidence type="ECO:0000256" key="4">
    <source>
        <dbReference type="ARBA" id="ARBA00022729"/>
    </source>
</evidence>
<proteinExistence type="predicted"/>
<protein>
    <submittedName>
        <fullName evidence="9">Uncharacterized protein</fullName>
    </submittedName>
</protein>
<dbReference type="OrthoDB" id="994806at2759"/>
<evidence type="ECO:0000313" key="10">
    <source>
        <dbReference type="Proteomes" id="UP000829196"/>
    </source>
</evidence>
<dbReference type="FunFam" id="3.80.10.10:FF:000041">
    <property type="entry name" value="LRR receptor-like serine/threonine-protein kinase ERECTA"/>
    <property type="match status" value="1"/>
</dbReference>
<dbReference type="PANTHER" id="PTHR48061:SF2">
    <property type="entry name" value="RECEPTOR LIKE PROTEIN 30-LIKE"/>
    <property type="match status" value="1"/>
</dbReference>
<keyword evidence="3" id="KW-0812">Transmembrane</keyword>
<keyword evidence="8" id="KW-0325">Glycoprotein</keyword>
<dbReference type="Pfam" id="PF13855">
    <property type="entry name" value="LRR_8"/>
    <property type="match status" value="1"/>
</dbReference>
<evidence type="ECO:0000256" key="5">
    <source>
        <dbReference type="ARBA" id="ARBA00022737"/>
    </source>
</evidence>
<name>A0A8T3CEV9_DENNO</name>
<evidence type="ECO:0000256" key="2">
    <source>
        <dbReference type="ARBA" id="ARBA00022614"/>
    </source>
</evidence>
<accession>A0A8T3CEV9</accession>
<dbReference type="SMR" id="A0A8T3CEV9"/>
<dbReference type="PANTHER" id="PTHR48061">
    <property type="entry name" value="LEUCINE-RICH REPEAT RECEPTOR PROTEIN KINASE EMS1-LIKE-RELATED"/>
    <property type="match status" value="1"/>
</dbReference>
<keyword evidence="5" id="KW-0677">Repeat</keyword>
<evidence type="ECO:0000256" key="8">
    <source>
        <dbReference type="ARBA" id="ARBA00023180"/>
    </source>
</evidence>
<evidence type="ECO:0000256" key="1">
    <source>
        <dbReference type="ARBA" id="ARBA00004479"/>
    </source>
</evidence>
<dbReference type="GO" id="GO:0016020">
    <property type="term" value="C:membrane"/>
    <property type="evidence" value="ECO:0007669"/>
    <property type="project" value="UniProtKB-SubCell"/>
</dbReference>
<keyword evidence="7" id="KW-0472">Membrane</keyword>
<keyword evidence="6" id="KW-1133">Transmembrane helix</keyword>